<proteinExistence type="predicted"/>
<evidence type="ECO:0000313" key="1">
    <source>
        <dbReference type="EMBL" id="MFC3714713.1"/>
    </source>
</evidence>
<dbReference type="Proteomes" id="UP001595705">
    <property type="component" value="Unassembled WGS sequence"/>
</dbReference>
<name>A0ABV7XHZ1_9GAMM</name>
<dbReference type="RefSeq" id="WP_386741657.1">
    <property type="nucleotide sequence ID" value="NZ_JBHRYA010000001.1"/>
</dbReference>
<gene>
    <name evidence="1" type="ORF">ACFONC_00890</name>
</gene>
<sequence length="62" mass="6687">MLPAIDTRCPYCGEPIELFVDDSAGGQQYIEDCQVCCRPIVVTVALDADGEPEVAVRAEDEA</sequence>
<dbReference type="InterPro" id="IPR025990">
    <property type="entry name" value="zinc_ribbon_bacterial"/>
</dbReference>
<keyword evidence="2" id="KW-1185">Reference proteome</keyword>
<protein>
    <submittedName>
        <fullName evidence="1">CPXCG motif-containing cysteine-rich protein</fullName>
    </submittedName>
</protein>
<evidence type="ECO:0000313" key="2">
    <source>
        <dbReference type="Proteomes" id="UP001595705"/>
    </source>
</evidence>
<dbReference type="InterPro" id="IPR017143">
    <property type="entry name" value="UCP037225"/>
</dbReference>
<dbReference type="PIRSF" id="PIRSF037225">
    <property type="entry name" value="UCP037225"/>
    <property type="match status" value="1"/>
</dbReference>
<comment type="caution">
    <text evidence="1">The sequence shown here is derived from an EMBL/GenBank/DDBJ whole genome shotgun (WGS) entry which is preliminary data.</text>
</comment>
<dbReference type="EMBL" id="JBHRYA010000001">
    <property type="protein sequence ID" value="MFC3714713.1"/>
    <property type="molecule type" value="Genomic_DNA"/>
</dbReference>
<accession>A0ABV7XHZ1</accession>
<dbReference type="Pfam" id="PF14255">
    <property type="entry name" value="Zn_ribbon_21"/>
    <property type="match status" value="1"/>
</dbReference>
<organism evidence="1 2">
    <name type="scientific">Luteimonas soli</name>
    <dbReference type="NCBI Taxonomy" id="1648966"/>
    <lineage>
        <taxon>Bacteria</taxon>
        <taxon>Pseudomonadati</taxon>
        <taxon>Pseudomonadota</taxon>
        <taxon>Gammaproteobacteria</taxon>
        <taxon>Lysobacterales</taxon>
        <taxon>Lysobacteraceae</taxon>
        <taxon>Luteimonas</taxon>
    </lineage>
</organism>
<reference evidence="2" key="1">
    <citation type="journal article" date="2019" name="Int. J. Syst. Evol. Microbiol.">
        <title>The Global Catalogue of Microorganisms (GCM) 10K type strain sequencing project: providing services to taxonomists for standard genome sequencing and annotation.</title>
        <authorList>
            <consortium name="The Broad Institute Genomics Platform"/>
            <consortium name="The Broad Institute Genome Sequencing Center for Infectious Disease"/>
            <person name="Wu L."/>
            <person name="Ma J."/>
        </authorList>
    </citation>
    <scope>NUCLEOTIDE SEQUENCE [LARGE SCALE GENOMIC DNA]</scope>
    <source>
        <strain evidence="2">KCTC 42441</strain>
    </source>
</reference>